<dbReference type="InterPro" id="IPR017972">
    <property type="entry name" value="Cyt_P450_CS"/>
</dbReference>
<gene>
    <name evidence="8" type="ORF">GCM10023318_21970</name>
</gene>
<dbReference type="InterPro" id="IPR036396">
    <property type="entry name" value="Cyt_P450_sf"/>
</dbReference>
<sequence>MTQSTTIDLLGPFFDDPDELYQRLRRESPVVRVTLPTGLNAWMVTRFADVRPALRDPRLAKNAAHVADIIERQPIPHGQYRFEDVLSPSMLNSDPPDHTRLRKLVTRAFTGRAIAQMRPRIEEIADRLADTMRAKAAGGETVDVIDEFAFPLPMTVICELLGVPDGERDDFRAWSNTVLSVSASHERIAAATAMHDYLARLVSDKAAHPGEDILSAIVQAAEEGDSLSTGEAISMAQLLIVAGHETTVNLIGNGVLALLRHPDQLAALRTDPSLIPNAVEEFLRVEGPVNLATLRYTTEPVELAGTTIPEGEIVLLSLISANRDPDRYPEPTELDVHRDASGHVAFGYGIHHCLGAPLARLEGEIAFRTLLRRFPDLTLAEEPERLAWRQSTLIHGVTRLPVHL</sequence>
<dbReference type="SUPFAM" id="SSF48264">
    <property type="entry name" value="Cytochrome P450"/>
    <property type="match status" value="1"/>
</dbReference>
<dbReference type="CDD" id="cd11029">
    <property type="entry name" value="CYP107-like"/>
    <property type="match status" value="1"/>
</dbReference>
<evidence type="ECO:0000256" key="6">
    <source>
        <dbReference type="ARBA" id="ARBA00023033"/>
    </source>
</evidence>
<keyword evidence="2 7" id="KW-0349">Heme</keyword>
<evidence type="ECO:0000256" key="1">
    <source>
        <dbReference type="ARBA" id="ARBA00010617"/>
    </source>
</evidence>
<keyword evidence="3 7" id="KW-0479">Metal-binding</keyword>
<keyword evidence="4 7" id="KW-0560">Oxidoreductase</keyword>
<dbReference type="InterPro" id="IPR002397">
    <property type="entry name" value="Cyt_P450_B"/>
</dbReference>
<evidence type="ECO:0000256" key="5">
    <source>
        <dbReference type="ARBA" id="ARBA00023004"/>
    </source>
</evidence>
<dbReference type="PRINTS" id="PR00359">
    <property type="entry name" value="BP450"/>
</dbReference>
<dbReference type="Gene3D" id="1.10.630.10">
    <property type="entry name" value="Cytochrome P450"/>
    <property type="match status" value="1"/>
</dbReference>
<evidence type="ECO:0000313" key="8">
    <source>
        <dbReference type="EMBL" id="GAA5051041.1"/>
    </source>
</evidence>
<dbReference type="InterPro" id="IPR001128">
    <property type="entry name" value="Cyt_P450"/>
</dbReference>
<keyword evidence="9" id="KW-1185">Reference proteome</keyword>
<evidence type="ECO:0000256" key="7">
    <source>
        <dbReference type="RuleBase" id="RU000461"/>
    </source>
</evidence>
<evidence type="ECO:0000256" key="4">
    <source>
        <dbReference type="ARBA" id="ARBA00023002"/>
    </source>
</evidence>
<dbReference type="RefSeq" id="WP_345495151.1">
    <property type="nucleotide sequence ID" value="NZ_BAABJM010000002.1"/>
</dbReference>
<keyword evidence="6 7" id="KW-0503">Monooxygenase</keyword>
<dbReference type="EMBL" id="BAABJM010000002">
    <property type="protein sequence ID" value="GAA5051041.1"/>
    <property type="molecule type" value="Genomic_DNA"/>
</dbReference>
<dbReference type="PANTHER" id="PTHR46696">
    <property type="entry name" value="P450, PUTATIVE (EUROFUNG)-RELATED"/>
    <property type="match status" value="1"/>
</dbReference>
<keyword evidence="5 7" id="KW-0408">Iron</keyword>
<evidence type="ECO:0000256" key="3">
    <source>
        <dbReference type="ARBA" id="ARBA00022723"/>
    </source>
</evidence>
<comment type="caution">
    <text evidence="8">The sequence shown here is derived from an EMBL/GenBank/DDBJ whole genome shotgun (WGS) entry which is preliminary data.</text>
</comment>
<dbReference type="Proteomes" id="UP001500603">
    <property type="component" value="Unassembled WGS sequence"/>
</dbReference>
<accession>A0ABP9K7F7</accession>
<comment type="similarity">
    <text evidence="1 7">Belongs to the cytochrome P450 family.</text>
</comment>
<organism evidence="8 9">
    <name type="scientific">Nocardia callitridis</name>
    <dbReference type="NCBI Taxonomy" id="648753"/>
    <lineage>
        <taxon>Bacteria</taxon>
        <taxon>Bacillati</taxon>
        <taxon>Actinomycetota</taxon>
        <taxon>Actinomycetes</taxon>
        <taxon>Mycobacteriales</taxon>
        <taxon>Nocardiaceae</taxon>
        <taxon>Nocardia</taxon>
    </lineage>
</organism>
<dbReference type="PANTHER" id="PTHR46696:SF1">
    <property type="entry name" value="CYTOCHROME P450 YJIB-RELATED"/>
    <property type="match status" value="1"/>
</dbReference>
<reference evidence="9" key="1">
    <citation type="journal article" date="2019" name="Int. J. Syst. Evol. Microbiol.">
        <title>The Global Catalogue of Microorganisms (GCM) 10K type strain sequencing project: providing services to taxonomists for standard genome sequencing and annotation.</title>
        <authorList>
            <consortium name="The Broad Institute Genomics Platform"/>
            <consortium name="The Broad Institute Genome Sequencing Center for Infectious Disease"/>
            <person name="Wu L."/>
            <person name="Ma J."/>
        </authorList>
    </citation>
    <scope>NUCLEOTIDE SEQUENCE [LARGE SCALE GENOMIC DNA]</scope>
    <source>
        <strain evidence="9">JCM 18298</strain>
    </source>
</reference>
<protein>
    <submittedName>
        <fullName evidence="8">Cytochrome P450</fullName>
    </submittedName>
</protein>
<evidence type="ECO:0000256" key="2">
    <source>
        <dbReference type="ARBA" id="ARBA00022617"/>
    </source>
</evidence>
<name>A0ABP9K7F7_9NOCA</name>
<proteinExistence type="inferred from homology"/>
<dbReference type="Pfam" id="PF00067">
    <property type="entry name" value="p450"/>
    <property type="match status" value="2"/>
</dbReference>
<dbReference type="PROSITE" id="PS00086">
    <property type="entry name" value="CYTOCHROME_P450"/>
    <property type="match status" value="1"/>
</dbReference>
<evidence type="ECO:0000313" key="9">
    <source>
        <dbReference type="Proteomes" id="UP001500603"/>
    </source>
</evidence>